<sequence>MSRPPEPEPEQADRPRAAPDSLTILSFVLLGVLAVLLLWPILSGGPAPSPYLVAGLLLARLGLQVLRSRRDGRLRRPSAWALDLIVIGLIFWVASQQPAR</sequence>
<evidence type="ECO:0000313" key="3">
    <source>
        <dbReference type="Proteomes" id="UP000236379"/>
    </source>
</evidence>
<name>A0A2K3V183_9DEIO</name>
<organism evidence="2 3">
    <name type="scientific">Deinococcus koreensis</name>
    <dbReference type="NCBI Taxonomy" id="2054903"/>
    <lineage>
        <taxon>Bacteria</taxon>
        <taxon>Thermotogati</taxon>
        <taxon>Deinococcota</taxon>
        <taxon>Deinococci</taxon>
        <taxon>Deinococcales</taxon>
        <taxon>Deinococcaceae</taxon>
        <taxon>Deinococcus</taxon>
    </lineage>
</organism>
<feature type="transmembrane region" description="Helical" evidence="1">
    <location>
        <begin position="21"/>
        <end position="42"/>
    </location>
</feature>
<keyword evidence="3" id="KW-1185">Reference proteome</keyword>
<comment type="caution">
    <text evidence="2">The sequence shown here is derived from an EMBL/GenBank/DDBJ whole genome shotgun (WGS) entry which is preliminary data.</text>
</comment>
<dbReference type="AlphaFoldDB" id="A0A2K3V183"/>
<dbReference type="EMBL" id="PPPD01000001">
    <property type="protein sequence ID" value="PNY82543.1"/>
    <property type="molecule type" value="Genomic_DNA"/>
</dbReference>
<protein>
    <recommendedName>
        <fullName evidence="4">DUF3017 domain-containing protein</fullName>
    </recommendedName>
</protein>
<evidence type="ECO:0000256" key="1">
    <source>
        <dbReference type="SAM" id="Phobius"/>
    </source>
</evidence>
<dbReference type="RefSeq" id="WP_103312975.1">
    <property type="nucleotide sequence ID" value="NZ_PPPD01000001.1"/>
</dbReference>
<feature type="transmembrane region" description="Helical" evidence="1">
    <location>
        <begin position="48"/>
        <end position="66"/>
    </location>
</feature>
<accession>A0A2K3V183</accession>
<evidence type="ECO:0000313" key="2">
    <source>
        <dbReference type="EMBL" id="PNY82543.1"/>
    </source>
</evidence>
<keyword evidence="1" id="KW-1133">Transmembrane helix</keyword>
<dbReference type="Proteomes" id="UP000236379">
    <property type="component" value="Unassembled WGS sequence"/>
</dbReference>
<keyword evidence="1" id="KW-0472">Membrane</keyword>
<keyword evidence="1" id="KW-0812">Transmembrane</keyword>
<gene>
    <name evidence="2" type="ORF">CVO96_15355</name>
</gene>
<feature type="transmembrane region" description="Helical" evidence="1">
    <location>
        <begin position="78"/>
        <end position="95"/>
    </location>
</feature>
<proteinExistence type="predicted"/>
<evidence type="ECO:0008006" key="4">
    <source>
        <dbReference type="Google" id="ProtNLM"/>
    </source>
</evidence>
<reference evidence="2 3" key="1">
    <citation type="submission" date="2018-01" db="EMBL/GenBank/DDBJ databases">
        <title>Deinococcus koreensis sp. nov., a radiation-resistant bacterium isolated from river water.</title>
        <authorList>
            <person name="Choi A."/>
        </authorList>
    </citation>
    <scope>NUCLEOTIDE SEQUENCE [LARGE SCALE GENOMIC DNA]</scope>
    <source>
        <strain evidence="2 3">SJW1-2</strain>
    </source>
</reference>